<keyword evidence="2" id="KW-1185">Reference proteome</keyword>
<reference evidence="1" key="1">
    <citation type="submission" date="2020-07" db="EMBL/GenBank/DDBJ databases">
        <authorList>
            <person name="Tarantini F.S."/>
            <person name="Hong K.W."/>
            <person name="Chan K.G."/>
        </authorList>
    </citation>
    <scope>NUCLEOTIDE SEQUENCE</scope>
    <source>
        <strain evidence="1">32-07</strain>
    </source>
</reference>
<dbReference type="Proteomes" id="UP001049518">
    <property type="component" value="Chromosome"/>
</dbReference>
<protein>
    <recommendedName>
        <fullName evidence="3">2-isopropylmalate synthase LeuA allosteric (dimerisation) domain-containing protein</fullName>
    </recommendedName>
</protein>
<accession>A0ABX8QV69</accession>
<evidence type="ECO:0000313" key="1">
    <source>
        <dbReference type="EMBL" id="QXJ21879.1"/>
    </source>
</evidence>
<organism evidence="1 2">
    <name type="scientific">Actinomadura graeca</name>
    <dbReference type="NCBI Taxonomy" id="2750812"/>
    <lineage>
        <taxon>Bacteria</taxon>
        <taxon>Bacillati</taxon>
        <taxon>Actinomycetota</taxon>
        <taxon>Actinomycetes</taxon>
        <taxon>Streptosporangiales</taxon>
        <taxon>Thermomonosporaceae</taxon>
        <taxon>Actinomadura</taxon>
    </lineage>
</organism>
<evidence type="ECO:0000313" key="2">
    <source>
        <dbReference type="Proteomes" id="UP001049518"/>
    </source>
</evidence>
<name>A0ABX8QV69_9ACTN</name>
<dbReference type="EMBL" id="CP059572">
    <property type="protein sequence ID" value="QXJ21879.1"/>
    <property type="molecule type" value="Genomic_DNA"/>
</dbReference>
<dbReference type="RefSeq" id="WP_231335061.1">
    <property type="nucleotide sequence ID" value="NZ_CP059572.1"/>
</dbReference>
<evidence type="ECO:0008006" key="3">
    <source>
        <dbReference type="Google" id="ProtNLM"/>
    </source>
</evidence>
<gene>
    <name evidence="1" type="ORF">AGRA3207_002785</name>
</gene>
<sequence>MSGDDETRRALAEEFPGWHIEVKRDEIGVDWDAGRELVPAHGGVIGLHSDNAALLRELLEEAESCDHRLALRGLAARLSERGVRVHTFATNLVVEGEGERELLVNCERGTFRWAMGDDIGPIADVNRAAEHIAEVMRVGP</sequence>
<proteinExistence type="predicted"/>